<proteinExistence type="predicted"/>
<protein>
    <submittedName>
        <fullName evidence="1">Uncharacterized protein</fullName>
    </submittedName>
</protein>
<dbReference type="Proteomes" id="UP000657918">
    <property type="component" value="Unassembled WGS sequence"/>
</dbReference>
<evidence type="ECO:0000313" key="1">
    <source>
        <dbReference type="EMBL" id="KAF9661266.1"/>
    </source>
</evidence>
<sequence length="69" mass="8138">MPAYEEGEASSKLLITWKIKIQMSIIIPRTLKKVDMDDYQIQQHVNSFRDYDIGDYNLDAALQNPYRNM</sequence>
<comment type="caution">
    <text evidence="1">The sequence shown here is derived from an EMBL/GenBank/DDBJ whole genome shotgun (WGS) entry which is preliminary data.</text>
</comment>
<organism evidence="1 2">
    <name type="scientific">Salix dunnii</name>
    <dbReference type="NCBI Taxonomy" id="1413687"/>
    <lineage>
        <taxon>Eukaryota</taxon>
        <taxon>Viridiplantae</taxon>
        <taxon>Streptophyta</taxon>
        <taxon>Embryophyta</taxon>
        <taxon>Tracheophyta</taxon>
        <taxon>Spermatophyta</taxon>
        <taxon>Magnoliopsida</taxon>
        <taxon>eudicotyledons</taxon>
        <taxon>Gunneridae</taxon>
        <taxon>Pentapetalae</taxon>
        <taxon>rosids</taxon>
        <taxon>fabids</taxon>
        <taxon>Malpighiales</taxon>
        <taxon>Salicaceae</taxon>
        <taxon>Saliceae</taxon>
        <taxon>Salix</taxon>
    </lineage>
</organism>
<gene>
    <name evidence="1" type="ORF">SADUNF_Sadunf19G0050300</name>
</gene>
<name>A0A835MHN8_9ROSI</name>
<dbReference type="EMBL" id="JADGMS010000019">
    <property type="protein sequence ID" value="KAF9661266.1"/>
    <property type="molecule type" value="Genomic_DNA"/>
</dbReference>
<evidence type="ECO:0000313" key="2">
    <source>
        <dbReference type="Proteomes" id="UP000657918"/>
    </source>
</evidence>
<keyword evidence="2" id="KW-1185">Reference proteome</keyword>
<reference evidence="1 2" key="1">
    <citation type="submission" date="2020-10" db="EMBL/GenBank/DDBJ databases">
        <title>Plant Genome Project.</title>
        <authorList>
            <person name="Zhang R.-G."/>
        </authorList>
    </citation>
    <scope>NUCLEOTIDE SEQUENCE [LARGE SCALE GENOMIC DNA]</scope>
    <source>
        <strain evidence="1">FAFU-HL-1</strain>
        <tissue evidence="1">Leaf</tissue>
    </source>
</reference>
<accession>A0A835MHN8</accession>
<dbReference type="AlphaFoldDB" id="A0A835MHN8"/>
<dbReference type="OrthoDB" id="822953at2759"/>